<organism evidence="1 2">
    <name type="scientific">Neobacillus cucumis</name>
    <dbReference type="NCBI Taxonomy" id="1740721"/>
    <lineage>
        <taxon>Bacteria</taxon>
        <taxon>Bacillati</taxon>
        <taxon>Bacillota</taxon>
        <taxon>Bacilli</taxon>
        <taxon>Bacillales</taxon>
        <taxon>Bacillaceae</taxon>
        <taxon>Neobacillus</taxon>
    </lineage>
</organism>
<gene>
    <name evidence="1" type="ORF">CVD27_11930</name>
</gene>
<dbReference type="Proteomes" id="UP000234950">
    <property type="component" value="Unassembled WGS sequence"/>
</dbReference>
<dbReference type="OrthoDB" id="10939at2"/>
<proteinExistence type="predicted"/>
<dbReference type="AlphaFoldDB" id="A0A2N5HFP1"/>
<dbReference type="EMBL" id="PGVE01000043">
    <property type="protein sequence ID" value="PLS04348.1"/>
    <property type="molecule type" value="Genomic_DNA"/>
</dbReference>
<dbReference type="Gene3D" id="2.60.40.10">
    <property type="entry name" value="Immunoglobulins"/>
    <property type="match status" value="2"/>
</dbReference>
<accession>A0A2N5HFP1</accession>
<name>A0A2N5HFP1_9BACI</name>
<dbReference type="InterPro" id="IPR013783">
    <property type="entry name" value="Ig-like_fold"/>
</dbReference>
<protein>
    <submittedName>
        <fullName evidence="1">Uncharacterized protein</fullName>
    </submittedName>
</protein>
<sequence length="754" mass="83305">MKPFYKMKTEYFCSFLIILLVLTSIFSFQPTGVYSAIESQPSITIDSPSPDAVVNKGDVTISGTYAADNITKTDLLFSASENGNVISDSSANQSDWTIDDTSTPKTWSFTNSSLQEGSHVISVEVKNTATNDVSTATLSFTITNSTVITVPSISITTPQSDDILNSKRVEISGEYTADNVSKSDLQFIVFDENSKIISDSITNQSDWAIDESSSPKKWTFSTISLEEGEHNFTVQIKNLLTNETGVSTIKFTLFLTRPYVKETAIILADGAGRKGEDLTNVPLDAKLKITIVDDQQMNQLKNKIKNNNYDPIKILLGSNTLQGTTKISEPVVKDGKYYYDMIFTPNNNELKMNKTYLVYVDPQLMDDLDNPIFTKLFKFTTMTNVKWDDPDDPQSHASSNPHGHYKLNTNMCAACHRPHDSKSSSLTGGSYQIEFTEQLSKNQPANDPSQNYCMACHDGTLNAPSIENKDSQHLHGYTAANTVLKQQESCASCHNPHLEWSEENQNLLKDHYVYTHNKANPDQGLSNPTVDSFDTTCESCHDYIDFSTISSDKGKLETLAYNKSLTAKGTISDKLTDSTLKTLSDYSLCLRCHNAEKSAVDSNPSDIETLYLKQSSGHNFTLPADQQTQRDGSLLSGPIPCAECHETHGSNNLMNLREILGNNPGVSENDKFKTVGTTWNAANERNFCLNCHNKGREIYGKKAAIDSTISGHQADDVRGCSECHSDQTKTYKDFREQSMNAAHAPLAGVKTSSP</sequence>
<keyword evidence="2" id="KW-1185">Reference proteome</keyword>
<dbReference type="InterPro" id="IPR036280">
    <property type="entry name" value="Multihaem_cyt_sf"/>
</dbReference>
<reference evidence="1 2" key="1">
    <citation type="submission" date="2017-11" db="EMBL/GenBank/DDBJ databases">
        <title>Comparitive Functional Genomics of Dry Heat Resistant strains isolated from the Viking Spacecraft.</title>
        <authorList>
            <person name="Seuylemezian A."/>
            <person name="Cooper K."/>
            <person name="Vaishampayan P."/>
        </authorList>
    </citation>
    <scope>NUCLEOTIDE SEQUENCE [LARGE SCALE GENOMIC DNA]</scope>
    <source>
        <strain evidence="1 2">V32-6</strain>
    </source>
</reference>
<comment type="caution">
    <text evidence="1">The sequence shown here is derived from an EMBL/GenBank/DDBJ whole genome shotgun (WGS) entry which is preliminary data.</text>
</comment>
<evidence type="ECO:0000313" key="1">
    <source>
        <dbReference type="EMBL" id="PLS04348.1"/>
    </source>
</evidence>
<dbReference type="SUPFAM" id="SSF48695">
    <property type="entry name" value="Multiheme cytochromes"/>
    <property type="match status" value="1"/>
</dbReference>
<evidence type="ECO:0000313" key="2">
    <source>
        <dbReference type="Proteomes" id="UP000234950"/>
    </source>
</evidence>